<dbReference type="PANTHER" id="PTHR10509:SF92">
    <property type="entry name" value="OS09G0481400 PROTEIN"/>
    <property type="match status" value="1"/>
</dbReference>
<keyword evidence="7" id="KW-1185">Reference proteome</keyword>
<dbReference type="PROSITE" id="PS51682">
    <property type="entry name" value="SAM_OMT_I"/>
    <property type="match status" value="1"/>
</dbReference>
<dbReference type="Gene3D" id="3.40.50.150">
    <property type="entry name" value="Vaccinia Virus protein VP39"/>
    <property type="match status" value="1"/>
</dbReference>
<dbReference type="InterPro" id="IPR050362">
    <property type="entry name" value="Cation-dep_OMT"/>
</dbReference>
<dbReference type="GO" id="GO:0032259">
    <property type="term" value="P:methylation"/>
    <property type="evidence" value="ECO:0007669"/>
    <property type="project" value="UniProtKB-KW"/>
</dbReference>
<organism evidence="6 7">
    <name type="scientific">Rhynchospora breviuscula</name>
    <dbReference type="NCBI Taxonomy" id="2022672"/>
    <lineage>
        <taxon>Eukaryota</taxon>
        <taxon>Viridiplantae</taxon>
        <taxon>Streptophyta</taxon>
        <taxon>Embryophyta</taxon>
        <taxon>Tracheophyta</taxon>
        <taxon>Spermatophyta</taxon>
        <taxon>Magnoliopsida</taxon>
        <taxon>Liliopsida</taxon>
        <taxon>Poales</taxon>
        <taxon>Cyperaceae</taxon>
        <taxon>Cyperoideae</taxon>
        <taxon>Rhynchosporeae</taxon>
        <taxon>Rhynchospora</taxon>
    </lineage>
</organism>
<dbReference type="PANTHER" id="PTHR10509">
    <property type="entry name" value="O-METHYLTRANSFERASE-RELATED"/>
    <property type="match status" value="1"/>
</dbReference>
<keyword evidence="1" id="KW-0489">Methyltransferase</keyword>
<keyword evidence="4" id="KW-0479">Metal-binding</keyword>
<dbReference type="GO" id="GO:0008171">
    <property type="term" value="F:O-methyltransferase activity"/>
    <property type="evidence" value="ECO:0007669"/>
    <property type="project" value="InterPro"/>
</dbReference>
<comment type="caution">
    <text evidence="6">The sequence shown here is derived from an EMBL/GenBank/DDBJ whole genome shotgun (WGS) entry which is preliminary data.</text>
</comment>
<evidence type="ECO:0000256" key="5">
    <source>
        <dbReference type="ARBA" id="ARBA00023453"/>
    </source>
</evidence>
<dbReference type="FunFam" id="3.40.50.150:FF:000147">
    <property type="entry name" value="Caffeoyl-CoA O-methyltransferase 1"/>
    <property type="match status" value="1"/>
</dbReference>
<reference evidence="6" key="1">
    <citation type="journal article" date="2022" name="Cell">
        <title>Repeat-based holocentromeres influence genome architecture and karyotype evolution.</title>
        <authorList>
            <person name="Hofstatter P.G."/>
            <person name="Thangavel G."/>
            <person name="Lux T."/>
            <person name="Neumann P."/>
            <person name="Vondrak T."/>
            <person name="Novak P."/>
            <person name="Zhang M."/>
            <person name="Costa L."/>
            <person name="Castellani M."/>
            <person name="Scott A."/>
            <person name="Toegelov H."/>
            <person name="Fuchs J."/>
            <person name="Mata-Sucre Y."/>
            <person name="Dias Y."/>
            <person name="Vanzela A.L.L."/>
            <person name="Huettel B."/>
            <person name="Almeida C.C.S."/>
            <person name="Simkova H."/>
            <person name="Souza G."/>
            <person name="Pedrosa-Harand A."/>
            <person name="Macas J."/>
            <person name="Mayer K.F.X."/>
            <person name="Houben A."/>
            <person name="Marques A."/>
        </authorList>
    </citation>
    <scope>NUCLEOTIDE SEQUENCE</scope>
    <source>
        <strain evidence="6">RhyBre1mFocal</strain>
    </source>
</reference>
<dbReference type="Proteomes" id="UP001151287">
    <property type="component" value="Unassembled WGS sequence"/>
</dbReference>
<comment type="similarity">
    <text evidence="5">Belongs to the class I-like SAM-binding methyltransferase superfamily. Cation-dependent O-methyltransferase family.</text>
</comment>
<gene>
    <name evidence="6" type="ORF">LUZ63_002239</name>
</gene>
<evidence type="ECO:0008006" key="8">
    <source>
        <dbReference type="Google" id="ProtNLM"/>
    </source>
</evidence>
<evidence type="ECO:0000256" key="1">
    <source>
        <dbReference type="ARBA" id="ARBA00022603"/>
    </source>
</evidence>
<dbReference type="InterPro" id="IPR002935">
    <property type="entry name" value="SAM_O-MeTrfase"/>
</dbReference>
<dbReference type="InterPro" id="IPR029063">
    <property type="entry name" value="SAM-dependent_MTases_sf"/>
</dbReference>
<evidence type="ECO:0000256" key="3">
    <source>
        <dbReference type="ARBA" id="ARBA00022691"/>
    </source>
</evidence>
<dbReference type="EMBL" id="JAMQYH010000001">
    <property type="protein sequence ID" value="KAJ1702460.1"/>
    <property type="molecule type" value="Genomic_DNA"/>
</dbReference>
<sequence length="233" mass="26035">MAASDSKTLLKSDAVYKYILETSVYPREHECMRELRLLTAQHPWSIMASSPDETQFIGMLLKILNARNTLEIGVFTGYSLLATALALPSDGKIIAVDKNREYYEIGSPIIEKAGMTHKVDFREGSALAILNELVAEEKNEGNFDFAFIDADKVNYLNYHERVLKLLRIGGIIAYDNTLWSGFVVASPDEPLSEKDRELAHATREFNKAIAADPRVEVSHLSIADGLTLCRRIA</sequence>
<evidence type="ECO:0000256" key="4">
    <source>
        <dbReference type="ARBA" id="ARBA00022723"/>
    </source>
</evidence>
<accession>A0A9Q0CYE8</accession>
<keyword evidence="2" id="KW-0808">Transferase</keyword>
<keyword evidence="3" id="KW-0949">S-adenosyl-L-methionine</keyword>
<evidence type="ECO:0000313" key="6">
    <source>
        <dbReference type="EMBL" id="KAJ1702460.1"/>
    </source>
</evidence>
<evidence type="ECO:0000313" key="7">
    <source>
        <dbReference type="Proteomes" id="UP001151287"/>
    </source>
</evidence>
<proteinExistence type="inferred from homology"/>
<dbReference type="GO" id="GO:0008757">
    <property type="term" value="F:S-adenosylmethionine-dependent methyltransferase activity"/>
    <property type="evidence" value="ECO:0007669"/>
    <property type="project" value="TreeGrafter"/>
</dbReference>
<dbReference type="Pfam" id="PF01596">
    <property type="entry name" value="Methyltransf_3"/>
    <property type="match status" value="1"/>
</dbReference>
<dbReference type="CDD" id="cd02440">
    <property type="entry name" value="AdoMet_MTases"/>
    <property type="match status" value="1"/>
</dbReference>
<protein>
    <recommendedName>
        <fullName evidence="8">Caffeoyl-CoA O-methyltransferase</fullName>
    </recommendedName>
</protein>
<dbReference type="SUPFAM" id="SSF53335">
    <property type="entry name" value="S-adenosyl-L-methionine-dependent methyltransferases"/>
    <property type="match status" value="1"/>
</dbReference>
<dbReference type="OrthoDB" id="10251242at2759"/>
<name>A0A9Q0CYE8_9POAL</name>
<evidence type="ECO:0000256" key="2">
    <source>
        <dbReference type="ARBA" id="ARBA00022679"/>
    </source>
</evidence>
<dbReference type="GO" id="GO:0046872">
    <property type="term" value="F:metal ion binding"/>
    <property type="evidence" value="ECO:0007669"/>
    <property type="project" value="UniProtKB-KW"/>
</dbReference>
<dbReference type="AlphaFoldDB" id="A0A9Q0CYE8"/>